<reference evidence="1 2" key="1">
    <citation type="journal article" date="2022" name="Hortic Res">
        <title>A haplotype resolved chromosomal level avocado genome allows analysis of novel avocado genes.</title>
        <authorList>
            <person name="Nath O."/>
            <person name="Fletcher S.J."/>
            <person name="Hayward A."/>
            <person name="Shaw L.M."/>
            <person name="Masouleh A.K."/>
            <person name="Furtado A."/>
            <person name="Henry R.J."/>
            <person name="Mitter N."/>
        </authorList>
    </citation>
    <scope>NUCLEOTIDE SEQUENCE [LARGE SCALE GENOMIC DNA]</scope>
    <source>
        <strain evidence="2">cv. Hass</strain>
    </source>
</reference>
<evidence type="ECO:0000313" key="2">
    <source>
        <dbReference type="Proteomes" id="UP001234297"/>
    </source>
</evidence>
<name>A0ACC2KC06_PERAE</name>
<keyword evidence="2" id="KW-1185">Reference proteome</keyword>
<sequence length="832" mass="93249">MAHSCIIRTGFESDLFIANNLLHMYGKCGFISDALQLFDGMRVRDVVSWNTMISGFAASGLPVEGFRFFCKMKRVGIFPTQSSFASVLVASIEMGCVENCQQIHGESLKCGFFSDCCIANALMTAYVRLGYVMDARKIFNGMHNFDEVSFEILFSGYAQGRNAIEAFELFRYASLAGIVLNHITLSSLISLCVNVGLIDFGIEIHGYVMKVGMDSDVSIVNSLITMYARSYLLDDALFLFECLRQPDIVSWNSLIGGYAYNGLGDVGVSLVGKLLSSRMRMNKSTFSSFLSSCINLTILENAKKAHVLILKLREEADQGTDNIILTMYCRCKDLSYANTVFKAMEARDFVSYNLLIRLFREHSFYEDSIRLFCQIQLEGFINVDDIMYSSVISSCGKLGSLEMGQQIHCSIIKTGFEKVLPLRNSFLGMYSQCGRIDAMERMFGEIDRPDLFSWNLMIMGYAHNGLVDESVRVFQEMKGLGVMLNEFSYCALIDSCNCIETMVIGKQIQAHIYKSGFSCDTALMNSLVTMYANCGMMEKASAVFEEIQFLDSVSWNAMVSGFSQNGFAEESLGFYLSMTKGGLKPNHMTFVSISRSCAMLADLVLGSQFHAQVIKRAFESDVSVSNSFITMYSKCGDIHDSSKIFQTIIQKDVITWNSMICGYAYHGCGREALDIFTQMKTSEVKPNDVTFVGVLSACSHAGLVSEAWIQFNSMSRDHGLIPSEEHYSCMVDILCRAGQLREAHVLVKSMPFDPPPLIWRTLLSSCRENENVKLGEEAAQRIMQLEPKDSATYVLLSNIYASAMKREDKAEMRRIMRDRGVEKKVGYSWIWS</sequence>
<evidence type="ECO:0000313" key="1">
    <source>
        <dbReference type="EMBL" id="KAJ8618660.1"/>
    </source>
</evidence>
<gene>
    <name evidence="1" type="ORF">MRB53_014846</name>
</gene>
<dbReference type="Proteomes" id="UP001234297">
    <property type="component" value="Chromosome 4"/>
</dbReference>
<comment type="caution">
    <text evidence="1">The sequence shown here is derived from an EMBL/GenBank/DDBJ whole genome shotgun (WGS) entry which is preliminary data.</text>
</comment>
<proteinExistence type="predicted"/>
<protein>
    <submittedName>
        <fullName evidence="1">Uncharacterized protein</fullName>
    </submittedName>
</protein>
<organism evidence="1 2">
    <name type="scientific">Persea americana</name>
    <name type="common">Avocado</name>
    <dbReference type="NCBI Taxonomy" id="3435"/>
    <lineage>
        <taxon>Eukaryota</taxon>
        <taxon>Viridiplantae</taxon>
        <taxon>Streptophyta</taxon>
        <taxon>Embryophyta</taxon>
        <taxon>Tracheophyta</taxon>
        <taxon>Spermatophyta</taxon>
        <taxon>Magnoliopsida</taxon>
        <taxon>Magnoliidae</taxon>
        <taxon>Laurales</taxon>
        <taxon>Lauraceae</taxon>
        <taxon>Persea</taxon>
    </lineage>
</organism>
<accession>A0ACC2KC06</accession>
<dbReference type="EMBL" id="CM056812">
    <property type="protein sequence ID" value="KAJ8618660.1"/>
    <property type="molecule type" value="Genomic_DNA"/>
</dbReference>